<reference evidence="7 8" key="1">
    <citation type="journal article" date="2010" name="Appl. Environ. Microbiol.">
        <title>The genome sequence of the crenarchaeon Acidilobus saccharovorans supports a new order, Acidilobales, and suggests an important ecological role in terrestrial acidic hot springs.</title>
        <authorList>
            <person name="Mardanov A.V."/>
            <person name="Svetlitchnyi V.A."/>
            <person name="Beletsky A.V."/>
            <person name="Prokofeva M.I."/>
            <person name="Bonch-Osmolovskaya E.A."/>
            <person name="Ravin N.V."/>
            <person name="Skryabin K.G."/>
        </authorList>
    </citation>
    <scope>NUCLEOTIDE SEQUENCE [LARGE SCALE GENOMIC DNA]</scope>
    <source>
        <strain evidence="8">DSM 16705 / JCM 18335 / VKM B-2471 / 345-15</strain>
    </source>
</reference>
<feature type="transmembrane region" description="Helical" evidence="6">
    <location>
        <begin position="320"/>
        <end position="341"/>
    </location>
</feature>
<dbReference type="PANTHER" id="PTHR42770">
    <property type="entry name" value="AMINO ACID TRANSPORTER-RELATED"/>
    <property type="match status" value="1"/>
</dbReference>
<evidence type="ECO:0000256" key="4">
    <source>
        <dbReference type="ARBA" id="ARBA00022989"/>
    </source>
</evidence>
<evidence type="ECO:0000313" key="7">
    <source>
        <dbReference type="EMBL" id="ADL18981.1"/>
    </source>
</evidence>
<keyword evidence="3 6" id="KW-0812">Transmembrane</keyword>
<proteinExistence type="predicted"/>
<evidence type="ECO:0000256" key="5">
    <source>
        <dbReference type="ARBA" id="ARBA00023136"/>
    </source>
</evidence>
<dbReference type="STRING" id="666510.ASAC_0574"/>
<feature type="transmembrane region" description="Helical" evidence="6">
    <location>
        <begin position="111"/>
        <end position="132"/>
    </location>
</feature>
<dbReference type="PIRSF" id="PIRSF006060">
    <property type="entry name" value="AA_transporter"/>
    <property type="match status" value="1"/>
</dbReference>
<dbReference type="PANTHER" id="PTHR42770:SF11">
    <property type="entry name" value="INNER MEMBRANE TRANSPORT PROTEIN YBAT"/>
    <property type="match status" value="1"/>
</dbReference>
<dbReference type="eggNOG" id="arCOG03651">
    <property type="taxonomic scope" value="Archaea"/>
</dbReference>
<feature type="transmembrane region" description="Helical" evidence="6">
    <location>
        <begin position="255"/>
        <end position="278"/>
    </location>
</feature>
<organism evidence="7 8">
    <name type="scientific">Acidilobus saccharovorans (strain DSM 16705 / JCM 18335 / VKM B-2471 / 345-15)</name>
    <dbReference type="NCBI Taxonomy" id="666510"/>
    <lineage>
        <taxon>Archaea</taxon>
        <taxon>Thermoproteota</taxon>
        <taxon>Thermoprotei</taxon>
        <taxon>Acidilobales</taxon>
        <taxon>Acidilobaceae</taxon>
        <taxon>Acidilobus</taxon>
    </lineage>
</organism>
<keyword evidence="4 6" id="KW-1133">Transmembrane helix</keyword>
<dbReference type="FunCoup" id="D9Q0Z3">
    <property type="interactions" value="3"/>
</dbReference>
<evidence type="ECO:0000313" key="8">
    <source>
        <dbReference type="Proteomes" id="UP000000346"/>
    </source>
</evidence>
<keyword evidence="2" id="KW-1003">Cell membrane</keyword>
<dbReference type="InterPro" id="IPR002293">
    <property type="entry name" value="AA/rel_permease1"/>
</dbReference>
<feature type="transmembrane region" description="Helical" evidence="6">
    <location>
        <begin position="138"/>
        <end position="159"/>
    </location>
</feature>
<keyword evidence="8" id="KW-1185">Reference proteome</keyword>
<dbReference type="Gene3D" id="1.20.1740.10">
    <property type="entry name" value="Amino acid/polyamine transporter I"/>
    <property type="match status" value="1"/>
</dbReference>
<keyword evidence="5 6" id="KW-0472">Membrane</keyword>
<protein>
    <submittedName>
        <fullName evidence="7">Amino acid permease</fullName>
    </submittedName>
</protein>
<dbReference type="Pfam" id="PF13520">
    <property type="entry name" value="AA_permease_2"/>
    <property type="match status" value="1"/>
</dbReference>
<dbReference type="GO" id="GO:0005886">
    <property type="term" value="C:plasma membrane"/>
    <property type="evidence" value="ECO:0007669"/>
    <property type="project" value="UniProtKB-SubCell"/>
</dbReference>
<evidence type="ECO:0000256" key="3">
    <source>
        <dbReference type="ARBA" id="ARBA00022692"/>
    </source>
</evidence>
<dbReference type="InParanoid" id="D9Q0Z3"/>
<evidence type="ECO:0000256" key="1">
    <source>
        <dbReference type="ARBA" id="ARBA00004651"/>
    </source>
</evidence>
<feature type="transmembrane region" description="Helical" evidence="6">
    <location>
        <begin position="216"/>
        <end position="234"/>
    </location>
</feature>
<feature type="transmembrane region" description="Helical" evidence="6">
    <location>
        <begin position="353"/>
        <end position="369"/>
    </location>
</feature>
<accession>D9Q0Z3</accession>
<feature type="transmembrane region" description="Helical" evidence="6">
    <location>
        <begin position="79"/>
        <end position="102"/>
    </location>
</feature>
<dbReference type="GO" id="GO:0022857">
    <property type="term" value="F:transmembrane transporter activity"/>
    <property type="evidence" value="ECO:0007669"/>
    <property type="project" value="InterPro"/>
</dbReference>
<dbReference type="HOGENOM" id="CLU_007946_20_3_2"/>
<name>D9Q0Z3_ACIS3</name>
<evidence type="ECO:0000256" key="6">
    <source>
        <dbReference type="SAM" id="Phobius"/>
    </source>
</evidence>
<feature type="transmembrane region" description="Helical" evidence="6">
    <location>
        <begin position="179"/>
        <end position="196"/>
    </location>
</feature>
<dbReference type="AlphaFoldDB" id="D9Q0Z3"/>
<feature type="transmembrane region" description="Helical" evidence="6">
    <location>
        <begin position="408"/>
        <end position="426"/>
    </location>
</feature>
<dbReference type="EMBL" id="CP001742">
    <property type="protein sequence ID" value="ADL18981.1"/>
    <property type="molecule type" value="Genomic_DNA"/>
</dbReference>
<dbReference type="InterPro" id="IPR050367">
    <property type="entry name" value="APC_superfamily"/>
</dbReference>
<sequence length="443" mass="47883">MAANGPAATAALYFTTLAGLVGGSLPLVLLLAWLIYVGMTYIVYEWSKNITSTYLWAVMQKKGFGSSYLSFVIGGWGYWYYYITGAAGFAILGIAAFISLIFPSFYQTHPWIWIPIAIAVAAEVWAVVYTGAKVSTTYNLIAGLIEVAFLLLTGLILVLMFIHKNTFLPFTPIPLGKDWPIILTTMIFAITTFGGMNQAVPLGEEAIDPKRTVPKALAWLAFLIGVPIIFNAYAQEIVYGVDNMFKYSQLPDPGIIIYGSVLGSIAAIIFAVLVIYAFDASAVGFLNSAVRAGYGIARDGILFPSWFTKPNKFKVPGKNVTASAIIVTGTAIASGLVWGPVMGSVFLLTSNGYFNFINHLLASIGLVNFKRKRGERVGAGLIAVVIALVLALGAAIVLSAMAPPPLDYAGLTSLVWFIIGNIVYLVEKRRKPDNMKKFGEFTL</sequence>
<dbReference type="Proteomes" id="UP000000346">
    <property type="component" value="Chromosome"/>
</dbReference>
<gene>
    <name evidence="7" type="ordered locus">ASAC_0574</name>
</gene>
<evidence type="ECO:0000256" key="2">
    <source>
        <dbReference type="ARBA" id="ARBA00022475"/>
    </source>
</evidence>
<feature type="transmembrane region" description="Helical" evidence="6">
    <location>
        <begin position="381"/>
        <end position="402"/>
    </location>
</feature>
<comment type="subcellular location">
    <subcellularLocation>
        <location evidence="1">Cell membrane</location>
        <topology evidence="1">Multi-pass membrane protein</topology>
    </subcellularLocation>
</comment>
<dbReference type="KEGG" id="asc:ASAC_0574"/>
<feature type="transmembrane region" description="Helical" evidence="6">
    <location>
        <begin position="12"/>
        <end position="36"/>
    </location>
</feature>